<sequence>MHLNHLSAGRDPAVLVPLQQDAAQDAEGDALSGLPMYQTSIGSPGPRAPRIRLFEHVETFAREEKVRLSIQAPVPPYTNGFDFQASSPKTSGEGKCPVFQSTFTRPQRVVRHMRFQDPATFAIPGAAQPSELRHAATSAAAVVFCISTSTRLRGMMYGHIGRGSTANPTLLPRLSLATDQRSRHVNKYASQKPLMTTAPNGRKGAAAASRATTSK</sequence>
<dbReference type="Proteomes" id="UP000016930">
    <property type="component" value="Unassembled WGS sequence"/>
</dbReference>
<evidence type="ECO:0000313" key="2">
    <source>
        <dbReference type="EMBL" id="EMD33033.1"/>
    </source>
</evidence>
<name>M2Q876_CERS8</name>
<evidence type="ECO:0000256" key="1">
    <source>
        <dbReference type="SAM" id="MobiDB-lite"/>
    </source>
</evidence>
<dbReference type="EMBL" id="KB445808">
    <property type="protein sequence ID" value="EMD33033.1"/>
    <property type="molecule type" value="Genomic_DNA"/>
</dbReference>
<reference evidence="2 3" key="1">
    <citation type="journal article" date="2012" name="Proc. Natl. Acad. Sci. U.S.A.">
        <title>Comparative genomics of Ceriporiopsis subvermispora and Phanerochaete chrysosporium provide insight into selective ligninolysis.</title>
        <authorList>
            <person name="Fernandez-Fueyo E."/>
            <person name="Ruiz-Duenas F.J."/>
            <person name="Ferreira P."/>
            <person name="Floudas D."/>
            <person name="Hibbett D.S."/>
            <person name="Canessa P."/>
            <person name="Larrondo L.F."/>
            <person name="James T.Y."/>
            <person name="Seelenfreund D."/>
            <person name="Lobos S."/>
            <person name="Polanco R."/>
            <person name="Tello M."/>
            <person name="Honda Y."/>
            <person name="Watanabe T."/>
            <person name="Watanabe T."/>
            <person name="Ryu J.S."/>
            <person name="Kubicek C.P."/>
            <person name="Schmoll M."/>
            <person name="Gaskell J."/>
            <person name="Hammel K.E."/>
            <person name="St John F.J."/>
            <person name="Vanden Wymelenberg A."/>
            <person name="Sabat G."/>
            <person name="Splinter BonDurant S."/>
            <person name="Syed K."/>
            <person name="Yadav J.S."/>
            <person name="Doddapaneni H."/>
            <person name="Subramanian V."/>
            <person name="Lavin J.L."/>
            <person name="Oguiza J.A."/>
            <person name="Perez G."/>
            <person name="Pisabarro A.G."/>
            <person name="Ramirez L."/>
            <person name="Santoyo F."/>
            <person name="Master E."/>
            <person name="Coutinho P.M."/>
            <person name="Henrissat B."/>
            <person name="Lombard V."/>
            <person name="Magnuson J.K."/>
            <person name="Kuees U."/>
            <person name="Hori C."/>
            <person name="Igarashi K."/>
            <person name="Samejima M."/>
            <person name="Held B.W."/>
            <person name="Barry K.W."/>
            <person name="LaButti K.M."/>
            <person name="Lapidus A."/>
            <person name="Lindquist E.A."/>
            <person name="Lucas S.M."/>
            <person name="Riley R."/>
            <person name="Salamov A.A."/>
            <person name="Hoffmeister D."/>
            <person name="Schwenk D."/>
            <person name="Hadar Y."/>
            <person name="Yarden O."/>
            <person name="de Vries R.P."/>
            <person name="Wiebenga A."/>
            <person name="Stenlid J."/>
            <person name="Eastwood D."/>
            <person name="Grigoriev I.V."/>
            <person name="Berka R.M."/>
            <person name="Blanchette R.A."/>
            <person name="Kersten P."/>
            <person name="Martinez A.T."/>
            <person name="Vicuna R."/>
            <person name="Cullen D."/>
        </authorList>
    </citation>
    <scope>NUCLEOTIDE SEQUENCE [LARGE SCALE GENOMIC DNA]</scope>
    <source>
        <strain evidence="2 3">B</strain>
    </source>
</reference>
<dbReference type="AlphaFoldDB" id="M2Q876"/>
<evidence type="ECO:0000313" key="3">
    <source>
        <dbReference type="Proteomes" id="UP000016930"/>
    </source>
</evidence>
<gene>
    <name evidence="2" type="ORF">CERSUDRAFT_126501</name>
</gene>
<protein>
    <submittedName>
        <fullName evidence="2">Uncharacterized protein</fullName>
    </submittedName>
</protein>
<organism evidence="2 3">
    <name type="scientific">Ceriporiopsis subvermispora (strain B)</name>
    <name type="common">White-rot fungus</name>
    <name type="synonym">Gelatoporia subvermispora</name>
    <dbReference type="NCBI Taxonomy" id="914234"/>
    <lineage>
        <taxon>Eukaryota</taxon>
        <taxon>Fungi</taxon>
        <taxon>Dikarya</taxon>
        <taxon>Basidiomycota</taxon>
        <taxon>Agaricomycotina</taxon>
        <taxon>Agaricomycetes</taxon>
        <taxon>Polyporales</taxon>
        <taxon>Gelatoporiaceae</taxon>
        <taxon>Gelatoporia</taxon>
    </lineage>
</organism>
<accession>M2Q876</accession>
<dbReference type="HOGENOM" id="CLU_1283120_0_0_1"/>
<feature type="region of interest" description="Disordered" evidence="1">
    <location>
        <begin position="187"/>
        <end position="215"/>
    </location>
</feature>
<proteinExistence type="predicted"/>
<keyword evidence="3" id="KW-1185">Reference proteome</keyword>